<dbReference type="InterPro" id="IPR001623">
    <property type="entry name" value="DnaJ_domain"/>
</dbReference>
<sequence>MGILALVLLAVIGVLWFAGKYSQGDPKRLIALAKQYGMQAGGAALLAFSAFSAVRGNWMPAIVLTPIGFGMLQINPANLGAFSWRAGRQSRISTAYFEFAVNQSNGAMSAKVVAGSYAGRDLAGMDRVALLRLRDEVRNDPGSLELIEAYLDRRLPGWREHINERAGARQGGAAGAQVMTQQEAYQVLGLHPGASVEAIRAAHRTLMKRFHPDTGGSTWLAAKINAAKDILLARHG</sequence>
<dbReference type="Gene3D" id="1.10.287.110">
    <property type="entry name" value="DnaJ domain"/>
    <property type="match status" value="1"/>
</dbReference>
<comment type="similarity">
    <text evidence="5">Belongs to the TIM14 family.</text>
</comment>
<dbReference type="RefSeq" id="WP_376802461.1">
    <property type="nucleotide sequence ID" value="NZ_DBNB01000015.1"/>
</dbReference>
<feature type="domain" description="J" evidence="6">
    <location>
        <begin position="183"/>
        <end position="236"/>
    </location>
</feature>
<name>A0A1W9HVF4_9HYPH</name>
<reference evidence="7 8" key="1">
    <citation type="journal article" date="2017" name="Water Res.">
        <title>Comammox in drinking water systems.</title>
        <authorList>
            <person name="Wang Y."/>
            <person name="Ma L."/>
            <person name="Mao Y."/>
            <person name="Jiang X."/>
            <person name="Xia Y."/>
            <person name="Yu K."/>
            <person name="Li B."/>
            <person name="Zhang T."/>
        </authorList>
    </citation>
    <scope>NUCLEOTIDE SEQUENCE [LARGE SCALE GENOMIC DNA]</scope>
    <source>
        <strain evidence="7">SG_bin8</strain>
    </source>
</reference>
<dbReference type="FunFam" id="1.10.287.110:FF:000001">
    <property type="entry name" value="Import inner membrane translocase subunit tim14"/>
    <property type="match status" value="1"/>
</dbReference>
<dbReference type="SUPFAM" id="SSF46565">
    <property type="entry name" value="Chaperone J-domain"/>
    <property type="match status" value="1"/>
</dbReference>
<organism evidence="7 8">
    <name type="scientific">Candidatus Raskinella chloraquaticus</name>
    <dbReference type="NCBI Taxonomy" id="1951219"/>
    <lineage>
        <taxon>Bacteria</taxon>
        <taxon>Pseudomonadati</taxon>
        <taxon>Pseudomonadota</taxon>
        <taxon>Alphaproteobacteria</taxon>
        <taxon>Hyphomicrobiales</taxon>
        <taxon>Phreatobacteraceae</taxon>
        <taxon>Candidatus Raskinella</taxon>
    </lineage>
</organism>
<dbReference type="PANTHER" id="PTHR12763">
    <property type="match status" value="1"/>
</dbReference>
<dbReference type="InterPro" id="IPR036869">
    <property type="entry name" value="J_dom_sf"/>
</dbReference>
<evidence type="ECO:0000256" key="5">
    <source>
        <dbReference type="ARBA" id="ARBA00038105"/>
    </source>
</evidence>
<protein>
    <recommendedName>
        <fullName evidence="6">J domain-containing protein</fullName>
    </recommendedName>
</protein>
<dbReference type="PROSITE" id="PS50076">
    <property type="entry name" value="DNAJ_2"/>
    <property type="match status" value="1"/>
</dbReference>
<dbReference type="SMART" id="SM00271">
    <property type="entry name" value="DnaJ"/>
    <property type="match status" value="1"/>
</dbReference>
<evidence type="ECO:0000313" key="8">
    <source>
        <dbReference type="Proteomes" id="UP000192872"/>
    </source>
</evidence>
<proteinExistence type="inferred from homology"/>
<comment type="caution">
    <text evidence="7">The sequence shown here is derived from an EMBL/GenBank/DDBJ whole genome shotgun (WGS) entry which is preliminary data.</text>
</comment>
<comment type="subcellular location">
    <subcellularLocation>
        <location evidence="1">Membrane</location>
        <topology evidence="1">Single-pass membrane protein</topology>
    </subcellularLocation>
</comment>
<keyword evidence="4" id="KW-0472">Membrane</keyword>
<dbReference type="CDD" id="cd06257">
    <property type="entry name" value="DnaJ"/>
    <property type="match status" value="1"/>
</dbReference>
<dbReference type="GO" id="GO:0016020">
    <property type="term" value="C:membrane"/>
    <property type="evidence" value="ECO:0007669"/>
    <property type="project" value="UniProtKB-SubCell"/>
</dbReference>
<dbReference type="Proteomes" id="UP000192872">
    <property type="component" value="Unassembled WGS sequence"/>
</dbReference>
<evidence type="ECO:0000256" key="3">
    <source>
        <dbReference type="ARBA" id="ARBA00022989"/>
    </source>
</evidence>
<dbReference type="AlphaFoldDB" id="A0A1W9HVF4"/>
<dbReference type="PANTHER" id="PTHR12763:SF28">
    <property type="entry name" value="GEO10507P1-RELATED"/>
    <property type="match status" value="1"/>
</dbReference>
<evidence type="ECO:0000256" key="1">
    <source>
        <dbReference type="ARBA" id="ARBA00004167"/>
    </source>
</evidence>
<evidence type="ECO:0000256" key="4">
    <source>
        <dbReference type="ARBA" id="ARBA00023136"/>
    </source>
</evidence>
<evidence type="ECO:0000313" key="7">
    <source>
        <dbReference type="EMBL" id="OQW51388.1"/>
    </source>
</evidence>
<keyword evidence="3" id="KW-1133">Transmembrane helix</keyword>
<accession>A0A1W9HVF4</accession>
<dbReference type="STRING" id="1827387.A4S15_11190"/>
<gene>
    <name evidence="7" type="ORF">A4S15_11190</name>
</gene>
<dbReference type="EMBL" id="LWDL01000019">
    <property type="protein sequence ID" value="OQW51388.1"/>
    <property type="molecule type" value="Genomic_DNA"/>
</dbReference>
<evidence type="ECO:0000259" key="6">
    <source>
        <dbReference type="PROSITE" id="PS50076"/>
    </source>
</evidence>
<evidence type="ECO:0000256" key="2">
    <source>
        <dbReference type="ARBA" id="ARBA00022692"/>
    </source>
</evidence>
<dbReference type="Pfam" id="PF00226">
    <property type="entry name" value="DnaJ"/>
    <property type="match status" value="1"/>
</dbReference>
<keyword evidence="2" id="KW-0812">Transmembrane</keyword>